<sequence length="333" mass="35944">MQTSCFSLGIILGNNISTERNAMLRLLSAVGLLCAALSISSARAQNAATMIVGYPPGGATDLMARIMQPELAIALNGQIVVKNTAGANGTVGALELARSRPDGTTILLAPGGSLVLTPHTRGAPFQQADFLPICQVTAALVVMMTPQDSGFRSLQDVIARAREMRGTLPYASTGPGGTPHISMIALERLTGIEMNHIPFRGSGEVMQAMVSKQVPLFTDQGNLVRQYNLHPIAVFSEARTQEFPDTPTMRELGYDLVFTIWSGLYAPAGTPTVVLDRIEAACQRMMAAPAVVEGMRRMDMPIQYRSRADFTAYHAAEYARFGRLVQEFNLRVN</sequence>
<proteinExistence type="inferred from homology"/>
<dbReference type="Proteomes" id="UP000606490">
    <property type="component" value="Unassembled WGS sequence"/>
</dbReference>
<evidence type="ECO:0000256" key="2">
    <source>
        <dbReference type="SAM" id="SignalP"/>
    </source>
</evidence>
<dbReference type="Gene3D" id="3.40.190.10">
    <property type="entry name" value="Periplasmic binding protein-like II"/>
    <property type="match status" value="1"/>
</dbReference>
<dbReference type="InterPro" id="IPR042100">
    <property type="entry name" value="Bug_dom1"/>
</dbReference>
<reference evidence="3 4" key="1">
    <citation type="submission" date="2021-01" db="EMBL/GenBank/DDBJ databases">
        <title>Belnapia mucosa sp. nov. and Belnapia arida sp. nov., isolated from the Tabernas Desert (Almeria, Spain).</title>
        <authorList>
            <person name="Molina-Menor E."/>
            <person name="Vidal-Verdu A."/>
            <person name="Calonge A."/>
            <person name="Satari L."/>
            <person name="Pereto Magraner J."/>
            <person name="Porcar Miralles M."/>
        </authorList>
    </citation>
    <scope>NUCLEOTIDE SEQUENCE [LARGE SCALE GENOMIC DNA]</scope>
    <source>
        <strain evidence="3 4">T6</strain>
    </source>
</reference>
<accession>A0ABS1VD93</accession>
<organism evidence="3 4">
    <name type="scientific">Belnapia mucosa</name>
    <dbReference type="NCBI Taxonomy" id="2804532"/>
    <lineage>
        <taxon>Bacteria</taxon>
        <taxon>Pseudomonadati</taxon>
        <taxon>Pseudomonadota</taxon>
        <taxon>Alphaproteobacteria</taxon>
        <taxon>Acetobacterales</taxon>
        <taxon>Roseomonadaceae</taxon>
        <taxon>Belnapia</taxon>
    </lineage>
</organism>
<evidence type="ECO:0000256" key="1">
    <source>
        <dbReference type="ARBA" id="ARBA00006987"/>
    </source>
</evidence>
<comment type="caution">
    <text evidence="3">The sequence shown here is derived from an EMBL/GenBank/DDBJ whole genome shotgun (WGS) entry which is preliminary data.</text>
</comment>
<keyword evidence="2" id="KW-0732">Signal</keyword>
<dbReference type="PIRSF" id="PIRSF017082">
    <property type="entry name" value="YflP"/>
    <property type="match status" value="1"/>
</dbReference>
<dbReference type="EMBL" id="JAEUXJ010000060">
    <property type="protein sequence ID" value="MBL6459590.1"/>
    <property type="molecule type" value="Genomic_DNA"/>
</dbReference>
<feature type="signal peptide" evidence="2">
    <location>
        <begin position="1"/>
        <end position="44"/>
    </location>
</feature>
<keyword evidence="4" id="KW-1185">Reference proteome</keyword>
<dbReference type="Gene3D" id="3.40.190.150">
    <property type="entry name" value="Bordetella uptake gene, domain 1"/>
    <property type="match status" value="1"/>
</dbReference>
<protein>
    <submittedName>
        <fullName evidence="3">Tripartite tricarboxylate transporter substrate binding protein</fullName>
    </submittedName>
</protein>
<evidence type="ECO:0000313" key="4">
    <source>
        <dbReference type="Proteomes" id="UP000606490"/>
    </source>
</evidence>
<dbReference type="Pfam" id="PF03401">
    <property type="entry name" value="TctC"/>
    <property type="match status" value="1"/>
</dbReference>
<dbReference type="PANTHER" id="PTHR42928:SF5">
    <property type="entry name" value="BLR1237 PROTEIN"/>
    <property type="match status" value="1"/>
</dbReference>
<evidence type="ECO:0000313" key="3">
    <source>
        <dbReference type="EMBL" id="MBL6459590.1"/>
    </source>
</evidence>
<comment type="similarity">
    <text evidence="1">Belongs to the UPF0065 (bug) family.</text>
</comment>
<dbReference type="InterPro" id="IPR005064">
    <property type="entry name" value="BUG"/>
</dbReference>
<gene>
    <name evidence="3" type="ORF">JMJ55_30275</name>
</gene>
<dbReference type="RefSeq" id="WP_202829320.1">
    <property type="nucleotide sequence ID" value="NZ_JAEUXJ010000060.1"/>
</dbReference>
<dbReference type="PANTHER" id="PTHR42928">
    <property type="entry name" value="TRICARBOXYLATE-BINDING PROTEIN"/>
    <property type="match status" value="1"/>
</dbReference>
<name>A0ABS1VD93_9PROT</name>
<dbReference type="CDD" id="cd07012">
    <property type="entry name" value="PBP2_Bug_TTT"/>
    <property type="match status" value="1"/>
</dbReference>
<feature type="chain" id="PRO_5046698930" evidence="2">
    <location>
        <begin position="45"/>
        <end position="333"/>
    </location>
</feature>